<dbReference type="SMART" id="SM00906">
    <property type="entry name" value="Fungal_trans"/>
    <property type="match status" value="1"/>
</dbReference>
<dbReference type="GO" id="GO:0000981">
    <property type="term" value="F:DNA-binding transcription factor activity, RNA polymerase II-specific"/>
    <property type="evidence" value="ECO:0007669"/>
    <property type="project" value="InterPro"/>
</dbReference>
<evidence type="ECO:0000313" key="8">
    <source>
        <dbReference type="Proteomes" id="UP001320245"/>
    </source>
</evidence>
<dbReference type="CDD" id="cd12148">
    <property type="entry name" value="fungal_TF_MHR"/>
    <property type="match status" value="1"/>
</dbReference>
<dbReference type="InterPro" id="IPR036864">
    <property type="entry name" value="Zn2-C6_fun-type_DNA-bd_sf"/>
</dbReference>
<keyword evidence="2" id="KW-0479">Metal-binding</keyword>
<comment type="subcellular location">
    <subcellularLocation>
        <location evidence="1">Nucleus</location>
    </subcellularLocation>
</comment>
<dbReference type="GO" id="GO:0008270">
    <property type="term" value="F:zinc ion binding"/>
    <property type="evidence" value="ECO:0007669"/>
    <property type="project" value="InterPro"/>
</dbReference>
<gene>
    <name evidence="7" type="ORF">SLS53_008443</name>
</gene>
<dbReference type="Proteomes" id="UP001320245">
    <property type="component" value="Unassembled WGS sequence"/>
</dbReference>
<dbReference type="Pfam" id="PF04082">
    <property type="entry name" value="Fungal_trans"/>
    <property type="match status" value="1"/>
</dbReference>
<feature type="compositionally biased region" description="Low complexity" evidence="5">
    <location>
        <begin position="50"/>
        <end position="66"/>
    </location>
</feature>
<dbReference type="GO" id="GO:0003677">
    <property type="term" value="F:DNA binding"/>
    <property type="evidence" value="ECO:0007669"/>
    <property type="project" value="UniProtKB-KW"/>
</dbReference>
<organism evidence="7 8">
    <name type="scientific">Cytospora paraplurivora</name>
    <dbReference type="NCBI Taxonomy" id="2898453"/>
    <lineage>
        <taxon>Eukaryota</taxon>
        <taxon>Fungi</taxon>
        <taxon>Dikarya</taxon>
        <taxon>Ascomycota</taxon>
        <taxon>Pezizomycotina</taxon>
        <taxon>Sordariomycetes</taxon>
        <taxon>Sordariomycetidae</taxon>
        <taxon>Diaporthales</taxon>
        <taxon>Cytosporaceae</taxon>
        <taxon>Cytospora</taxon>
    </lineage>
</organism>
<keyword evidence="3" id="KW-0238">DNA-binding</keyword>
<dbReference type="SMART" id="SM00066">
    <property type="entry name" value="GAL4"/>
    <property type="match status" value="1"/>
</dbReference>
<dbReference type="PANTHER" id="PTHR46910:SF3">
    <property type="entry name" value="HALOTOLERANCE PROTEIN 9-RELATED"/>
    <property type="match status" value="1"/>
</dbReference>
<dbReference type="InterPro" id="IPR050987">
    <property type="entry name" value="AtrR-like"/>
</dbReference>
<evidence type="ECO:0000256" key="1">
    <source>
        <dbReference type="ARBA" id="ARBA00004123"/>
    </source>
</evidence>
<sequence length="740" mass="81792">MEKNPKACEPCRRRKVRCDGQSPCKRCERKPSECVYRLRTRVRKSGAQRAAAANAANAADAANAANVSEQTPAPGTPNGPDKRPTPHPYPTDNASVSPTAFRRSSPEGTGPKSALAIYQGIAAAHEDIESIESTETSRLFYGPASQFAFLQQVHRGILSSTGPHGQHEREVQEGSAGLDLFLQRIFFFGTASRVDPTAFHRPASQLFTEVPLVQARAFLEMFKSWPASLLPFYSDTELDRMLHNLYSSDETRPSQVKAITLAILALGALASPQTDVAELLLARAKYEAVLFDDTVSLQMIQFSILQAEYQINMGRPNLSYLNLGTACRKAFALGLHREAANSLARSEDVEKCRTTLWCLYSLESWYSMTVGRESSLKMSDISSPYPENQPFIVSLSRLAFIGEKCGKFIYSQRCDSLRELYMAAEGIHAQLRDFADEHGIGSAGFASNGVDTIPEGPALLLLHNFYFHTIILNFRPFLVADYKLASKSDCQTSMWLRQACRHATDAAQDCIMYCYSQVQKHEVCRTSRYHGYYLESSCAVLFFDILRHPSKYPYNVEYINMADQCLSLMLNDEPLTNARNSLQKILRVVEETITKGKHRYAATMGGLPAFADPILQTNADLTLQSPVSIMGHDHPQPHANIQFPSLNAQQSPASQLIYFSELQSSLPADATGAITMPGMPGDPGSLAPGSEALDPMSNFHYDVITTDLYNFFPLHMTPPSEATVNDAVDNDGDGVAADRR</sequence>
<dbReference type="AlphaFoldDB" id="A0AAN9YCT3"/>
<protein>
    <recommendedName>
        <fullName evidence="6">Zn(2)-C6 fungal-type domain-containing protein</fullName>
    </recommendedName>
</protein>
<dbReference type="Pfam" id="PF00172">
    <property type="entry name" value="Zn_clus"/>
    <property type="match status" value="1"/>
</dbReference>
<feature type="region of interest" description="Disordered" evidence="5">
    <location>
        <begin position="720"/>
        <end position="740"/>
    </location>
</feature>
<evidence type="ECO:0000256" key="3">
    <source>
        <dbReference type="ARBA" id="ARBA00023125"/>
    </source>
</evidence>
<dbReference type="GO" id="GO:0005634">
    <property type="term" value="C:nucleus"/>
    <property type="evidence" value="ECO:0007669"/>
    <property type="project" value="UniProtKB-SubCell"/>
</dbReference>
<dbReference type="PROSITE" id="PS00463">
    <property type="entry name" value="ZN2_CY6_FUNGAL_1"/>
    <property type="match status" value="1"/>
</dbReference>
<evidence type="ECO:0000256" key="5">
    <source>
        <dbReference type="SAM" id="MobiDB-lite"/>
    </source>
</evidence>
<dbReference type="InterPro" id="IPR001138">
    <property type="entry name" value="Zn2Cys6_DnaBD"/>
</dbReference>
<evidence type="ECO:0000256" key="4">
    <source>
        <dbReference type="ARBA" id="ARBA00023242"/>
    </source>
</evidence>
<accession>A0AAN9YCT3</accession>
<feature type="region of interest" description="Disordered" evidence="5">
    <location>
        <begin position="45"/>
        <end position="112"/>
    </location>
</feature>
<evidence type="ECO:0000313" key="7">
    <source>
        <dbReference type="EMBL" id="KAK7732556.1"/>
    </source>
</evidence>
<evidence type="ECO:0000256" key="2">
    <source>
        <dbReference type="ARBA" id="ARBA00022723"/>
    </source>
</evidence>
<dbReference type="PANTHER" id="PTHR46910">
    <property type="entry name" value="TRANSCRIPTION FACTOR PDR1"/>
    <property type="match status" value="1"/>
</dbReference>
<keyword evidence="8" id="KW-1185">Reference proteome</keyword>
<keyword evidence="4" id="KW-0539">Nucleus</keyword>
<comment type="caution">
    <text evidence="7">The sequence shown here is derived from an EMBL/GenBank/DDBJ whole genome shotgun (WGS) entry which is preliminary data.</text>
</comment>
<evidence type="ECO:0000259" key="6">
    <source>
        <dbReference type="PROSITE" id="PS50048"/>
    </source>
</evidence>
<dbReference type="SUPFAM" id="SSF57701">
    <property type="entry name" value="Zn2/Cys6 DNA-binding domain"/>
    <property type="match status" value="1"/>
</dbReference>
<dbReference type="PROSITE" id="PS50048">
    <property type="entry name" value="ZN2_CY6_FUNGAL_2"/>
    <property type="match status" value="1"/>
</dbReference>
<dbReference type="InterPro" id="IPR007219">
    <property type="entry name" value="XnlR_reg_dom"/>
</dbReference>
<proteinExistence type="predicted"/>
<feature type="domain" description="Zn(2)-C6 fungal-type" evidence="6">
    <location>
        <begin position="7"/>
        <end position="36"/>
    </location>
</feature>
<dbReference type="CDD" id="cd00067">
    <property type="entry name" value="GAL4"/>
    <property type="match status" value="1"/>
</dbReference>
<dbReference type="GO" id="GO:0006351">
    <property type="term" value="P:DNA-templated transcription"/>
    <property type="evidence" value="ECO:0007669"/>
    <property type="project" value="InterPro"/>
</dbReference>
<name>A0AAN9YCT3_9PEZI</name>
<dbReference type="EMBL" id="JAJSPL020000050">
    <property type="protein sequence ID" value="KAK7732556.1"/>
    <property type="molecule type" value="Genomic_DNA"/>
</dbReference>
<dbReference type="Gene3D" id="4.10.240.10">
    <property type="entry name" value="Zn(2)-C6 fungal-type DNA-binding domain"/>
    <property type="match status" value="1"/>
</dbReference>
<reference evidence="7 8" key="1">
    <citation type="journal article" date="2023" name="PLoS ONE">
        <title>Cytospora paraplurivora sp. nov. isolated from orchards with fruit tree decline syndrome in Ontario, Canada.</title>
        <authorList>
            <person name="Ilyukhin E."/>
            <person name="Nguyen H.D.T."/>
            <person name="Castle A.J."/>
            <person name="Ellouze W."/>
        </authorList>
    </citation>
    <scope>NUCLEOTIDE SEQUENCE [LARGE SCALE GENOMIC DNA]</scope>
    <source>
        <strain evidence="7 8">FDS-564</strain>
    </source>
</reference>